<protein>
    <recommendedName>
        <fullName evidence="1">diguanylate cyclase</fullName>
        <ecNumber evidence="1">2.7.7.65</ecNumber>
    </recommendedName>
</protein>
<dbReference type="InterPro" id="IPR001610">
    <property type="entry name" value="PAC"/>
</dbReference>
<dbReference type="GO" id="GO:0052621">
    <property type="term" value="F:diguanylate cyclase activity"/>
    <property type="evidence" value="ECO:0007669"/>
    <property type="project" value="UniProtKB-EC"/>
</dbReference>
<dbReference type="PROSITE" id="PS50113">
    <property type="entry name" value="PAC"/>
    <property type="match status" value="1"/>
</dbReference>
<dbReference type="InterPro" id="IPR000160">
    <property type="entry name" value="GGDEF_dom"/>
</dbReference>
<evidence type="ECO:0000313" key="6">
    <source>
        <dbReference type="EMBL" id="QEA13122.1"/>
    </source>
</evidence>
<dbReference type="InterPro" id="IPR013655">
    <property type="entry name" value="PAS_fold_3"/>
</dbReference>
<dbReference type="Pfam" id="PF08447">
    <property type="entry name" value="PAS_3"/>
    <property type="match status" value="2"/>
</dbReference>
<dbReference type="InterPro" id="IPR035965">
    <property type="entry name" value="PAS-like_dom_sf"/>
</dbReference>
<dbReference type="FunFam" id="3.30.70.270:FF:000001">
    <property type="entry name" value="Diguanylate cyclase domain protein"/>
    <property type="match status" value="1"/>
</dbReference>
<dbReference type="InterPro" id="IPR050469">
    <property type="entry name" value="Diguanylate_Cyclase"/>
</dbReference>
<dbReference type="PANTHER" id="PTHR45138:SF9">
    <property type="entry name" value="DIGUANYLATE CYCLASE DGCM-RELATED"/>
    <property type="match status" value="1"/>
</dbReference>
<dbReference type="PROSITE" id="PS50112">
    <property type="entry name" value="PAS"/>
    <property type="match status" value="1"/>
</dbReference>
<dbReference type="CDD" id="cd01949">
    <property type="entry name" value="GGDEF"/>
    <property type="match status" value="1"/>
</dbReference>
<sequence length="609" mass="69145">MREFLRQREEVFFENVHRMRRKDGSYQWVEVRGRVVERDDAGRPLRVAGVQSDISQRRELETRLERLSAGVPGALFEYRRDPNGRDSFPFCTDKISELLELTPAQLRQSAGHLLKRVHPQDVAPLLRSLLVSVQNLTPWRHSYRVLLPSGEERWISGMSQPRRADGGATLWSGYLWDTTQEHALRERLDMLVENVPGLLYQSRLEPDGRKHFAYASKGAIALYGVTPEQMCSDAQSVFARFERADFDSGMQKLAASARDLTLWSHDYRVNLPGQPQRWVRAQARPQRLPGGAVQWHGYAQDVTEARAQASRLQEAQQLLDHLMREMPVALCMVDQDGLFYYRNRAFEQYFGYGPEEVITRERWWHEVYPDEDYRAQMWRQWNDAKANAPQHGGRILPGDARMWTRSSGQRIMSVSGMAFGEHYLLAFVDQTEQHARSEMLREMAYIDALTGVANRRQLDLTLKAEWGRCRRSGQPLALLMIDIDLFKAFNDLYGHQEGDECLAAVAGALRAGLSRAHDLVGRYGGEEFLCVLPMCDLDGGLRKAETLRQAVQDLAVVHEGSNVAGVVTVSVGVAAQLPDELGDAQQLVAQADRALYLAKQQGRNRVAGG</sequence>
<dbReference type="GO" id="GO:0005886">
    <property type="term" value="C:plasma membrane"/>
    <property type="evidence" value="ECO:0007669"/>
    <property type="project" value="TreeGrafter"/>
</dbReference>
<dbReference type="AlphaFoldDB" id="A0A5B8RWS9"/>
<evidence type="ECO:0000256" key="2">
    <source>
        <dbReference type="ARBA" id="ARBA00034247"/>
    </source>
</evidence>
<feature type="domain" description="PAS" evidence="3">
    <location>
        <begin position="315"/>
        <end position="371"/>
    </location>
</feature>
<gene>
    <name evidence="6" type="ORF">FOZ74_08805</name>
</gene>
<dbReference type="NCBIfam" id="TIGR00229">
    <property type="entry name" value="sensory_box"/>
    <property type="match status" value="2"/>
</dbReference>
<dbReference type="SMART" id="SM00267">
    <property type="entry name" value="GGDEF"/>
    <property type="match status" value="1"/>
</dbReference>
<dbReference type="InterPro" id="IPR013767">
    <property type="entry name" value="PAS_fold"/>
</dbReference>
<dbReference type="InterPro" id="IPR043128">
    <property type="entry name" value="Rev_trsase/Diguanyl_cyclase"/>
</dbReference>
<dbReference type="GO" id="GO:1902201">
    <property type="term" value="P:negative regulation of bacterial-type flagellum-dependent cell motility"/>
    <property type="evidence" value="ECO:0007669"/>
    <property type="project" value="TreeGrafter"/>
</dbReference>
<dbReference type="InterPro" id="IPR000014">
    <property type="entry name" value="PAS"/>
</dbReference>
<dbReference type="PROSITE" id="PS50887">
    <property type="entry name" value="GGDEF"/>
    <property type="match status" value="1"/>
</dbReference>
<dbReference type="EC" id="2.7.7.65" evidence="1"/>
<dbReference type="InterPro" id="IPR000700">
    <property type="entry name" value="PAS-assoc_C"/>
</dbReference>
<dbReference type="Pfam" id="PF00989">
    <property type="entry name" value="PAS"/>
    <property type="match status" value="1"/>
</dbReference>
<dbReference type="Proteomes" id="UP000321199">
    <property type="component" value="Chromosome"/>
</dbReference>
<dbReference type="EMBL" id="CP042344">
    <property type="protein sequence ID" value="QEA13122.1"/>
    <property type="molecule type" value="Genomic_DNA"/>
</dbReference>
<dbReference type="InterPro" id="IPR029787">
    <property type="entry name" value="Nucleotide_cyclase"/>
</dbReference>
<dbReference type="Gene3D" id="3.30.70.270">
    <property type="match status" value="1"/>
</dbReference>
<organism evidence="6 7">
    <name type="scientific">Comamonas flocculans</name>
    <dbReference type="NCBI Taxonomy" id="2597701"/>
    <lineage>
        <taxon>Bacteria</taxon>
        <taxon>Pseudomonadati</taxon>
        <taxon>Pseudomonadota</taxon>
        <taxon>Betaproteobacteria</taxon>
        <taxon>Burkholderiales</taxon>
        <taxon>Comamonadaceae</taxon>
        <taxon>Comamonas</taxon>
    </lineage>
</organism>
<dbReference type="SMART" id="SM00091">
    <property type="entry name" value="PAS"/>
    <property type="match status" value="3"/>
</dbReference>
<name>A0A5B8RWS9_9BURK</name>
<dbReference type="SUPFAM" id="SSF55073">
    <property type="entry name" value="Nucleotide cyclase"/>
    <property type="match status" value="1"/>
</dbReference>
<dbReference type="SUPFAM" id="SSF55785">
    <property type="entry name" value="PYP-like sensor domain (PAS domain)"/>
    <property type="match status" value="4"/>
</dbReference>
<evidence type="ECO:0000256" key="1">
    <source>
        <dbReference type="ARBA" id="ARBA00012528"/>
    </source>
</evidence>
<dbReference type="NCBIfam" id="TIGR00254">
    <property type="entry name" value="GGDEF"/>
    <property type="match status" value="1"/>
</dbReference>
<dbReference type="CDD" id="cd00130">
    <property type="entry name" value="PAS"/>
    <property type="match status" value="3"/>
</dbReference>
<comment type="catalytic activity">
    <reaction evidence="2">
        <text>2 GTP = 3',3'-c-di-GMP + 2 diphosphate</text>
        <dbReference type="Rhea" id="RHEA:24898"/>
        <dbReference type="ChEBI" id="CHEBI:33019"/>
        <dbReference type="ChEBI" id="CHEBI:37565"/>
        <dbReference type="ChEBI" id="CHEBI:58805"/>
        <dbReference type="EC" id="2.7.7.65"/>
    </reaction>
</comment>
<dbReference type="GO" id="GO:0006355">
    <property type="term" value="P:regulation of DNA-templated transcription"/>
    <property type="evidence" value="ECO:0007669"/>
    <property type="project" value="InterPro"/>
</dbReference>
<feature type="domain" description="GGDEF" evidence="5">
    <location>
        <begin position="474"/>
        <end position="609"/>
    </location>
</feature>
<feature type="domain" description="PAC" evidence="4">
    <location>
        <begin position="13"/>
        <end position="66"/>
    </location>
</feature>
<dbReference type="KEGG" id="cof:FOZ74_08805"/>
<dbReference type="OrthoDB" id="9813903at2"/>
<dbReference type="Gene3D" id="3.30.450.20">
    <property type="entry name" value="PAS domain"/>
    <property type="match status" value="4"/>
</dbReference>
<evidence type="ECO:0000313" key="7">
    <source>
        <dbReference type="Proteomes" id="UP000321199"/>
    </source>
</evidence>
<reference evidence="6 7" key="1">
    <citation type="submission" date="2019-07" db="EMBL/GenBank/DDBJ databases">
        <title>Complete genome sequence of Comamonas sp. NLF 7-7 isolated from livestock.</title>
        <authorList>
            <person name="Kim D.H."/>
            <person name="Kim J.G."/>
        </authorList>
    </citation>
    <scope>NUCLEOTIDE SEQUENCE [LARGE SCALE GENOMIC DNA]</scope>
    <source>
        <strain evidence="6 7">NLF 7-7</strain>
    </source>
</reference>
<evidence type="ECO:0000259" key="3">
    <source>
        <dbReference type="PROSITE" id="PS50112"/>
    </source>
</evidence>
<dbReference type="RefSeq" id="WP_146912715.1">
    <property type="nucleotide sequence ID" value="NZ_CP042344.1"/>
</dbReference>
<evidence type="ECO:0000259" key="5">
    <source>
        <dbReference type="PROSITE" id="PS50887"/>
    </source>
</evidence>
<dbReference type="Pfam" id="PF00990">
    <property type="entry name" value="GGDEF"/>
    <property type="match status" value="1"/>
</dbReference>
<accession>A0A5B8RWS9</accession>
<keyword evidence="7" id="KW-1185">Reference proteome</keyword>
<dbReference type="PANTHER" id="PTHR45138">
    <property type="entry name" value="REGULATORY COMPONENTS OF SENSORY TRANSDUCTION SYSTEM"/>
    <property type="match status" value="1"/>
</dbReference>
<dbReference type="SMART" id="SM00086">
    <property type="entry name" value="PAC"/>
    <property type="match status" value="3"/>
</dbReference>
<evidence type="ECO:0000259" key="4">
    <source>
        <dbReference type="PROSITE" id="PS50113"/>
    </source>
</evidence>
<dbReference type="GO" id="GO:0043709">
    <property type="term" value="P:cell adhesion involved in single-species biofilm formation"/>
    <property type="evidence" value="ECO:0007669"/>
    <property type="project" value="TreeGrafter"/>
</dbReference>
<proteinExistence type="predicted"/>